<dbReference type="PIRSF" id="PIRSF006648">
    <property type="entry name" value="DrrB"/>
    <property type="match status" value="1"/>
</dbReference>
<dbReference type="Proteomes" id="UP000001304">
    <property type="component" value="Chromosome"/>
</dbReference>
<keyword evidence="3 5" id="KW-1133">Transmembrane helix</keyword>
<dbReference type="HOGENOM" id="CLU_039483_2_3_2"/>
<evidence type="ECO:0000313" key="7">
    <source>
        <dbReference type="EMBL" id="ADM27887.1"/>
    </source>
</evidence>
<name>E0SNU1_IGNAA</name>
<keyword evidence="2 5" id="KW-0812">Transmembrane</keyword>
<dbReference type="GO" id="GO:0043190">
    <property type="term" value="C:ATP-binding cassette (ABC) transporter complex"/>
    <property type="evidence" value="ECO:0007669"/>
    <property type="project" value="InterPro"/>
</dbReference>
<feature type="transmembrane region" description="Helical" evidence="5">
    <location>
        <begin position="26"/>
        <end position="44"/>
    </location>
</feature>
<gene>
    <name evidence="7" type="ordered locus">Igag_1074</name>
</gene>
<dbReference type="PROSITE" id="PS51012">
    <property type="entry name" value="ABC_TM2"/>
    <property type="match status" value="1"/>
</dbReference>
<keyword evidence="4 5" id="KW-0472">Membrane</keyword>
<organism evidence="7 8">
    <name type="scientific">Ignisphaera aggregans (strain DSM 17230 / JCM 13409 / AQ1.S1)</name>
    <dbReference type="NCBI Taxonomy" id="583356"/>
    <lineage>
        <taxon>Archaea</taxon>
        <taxon>Thermoproteota</taxon>
        <taxon>Thermoprotei</taxon>
        <taxon>Desulfurococcales</taxon>
        <taxon>Desulfurococcaceae</taxon>
        <taxon>Ignisphaera</taxon>
    </lineage>
</organism>
<dbReference type="PANTHER" id="PTHR43229">
    <property type="entry name" value="NODULATION PROTEIN J"/>
    <property type="match status" value="1"/>
</dbReference>
<evidence type="ECO:0000256" key="5">
    <source>
        <dbReference type="SAM" id="Phobius"/>
    </source>
</evidence>
<feature type="transmembrane region" description="Helical" evidence="5">
    <location>
        <begin position="226"/>
        <end position="248"/>
    </location>
</feature>
<evidence type="ECO:0000259" key="6">
    <source>
        <dbReference type="PROSITE" id="PS51012"/>
    </source>
</evidence>
<dbReference type="InterPro" id="IPR013525">
    <property type="entry name" value="ABC2_TM"/>
</dbReference>
<dbReference type="BioCyc" id="IAGG583356:GHAH-1055-MONOMER"/>
<dbReference type="STRING" id="583356.Igag_1074"/>
<evidence type="ECO:0000256" key="1">
    <source>
        <dbReference type="ARBA" id="ARBA00004141"/>
    </source>
</evidence>
<dbReference type="PANTHER" id="PTHR43229:SF2">
    <property type="entry name" value="NODULATION PROTEIN J"/>
    <property type="match status" value="1"/>
</dbReference>
<accession>E0SNU1</accession>
<sequence length="253" mass="28240">MMSIVREIITFAELELRRLRHDPLEIFTRAIQPILWLTIFAEIMGSRMNLPIGVNYATYIAPGVMMQSAVFISLAYGIMLVWERDSGILKRLLTTPLRRIVIVTGRALAGAIRASTQLLIILIIAYAIGAKLCYNPLNILIAFIVLIIGCMGFTALSILIASLLKTRERFMGIINAITMPLFFTSNALYPIDIMPLALKIIAIGNPLTYIVEVLRGLLIYNSSIDILLDLGIVITFTISSIILASIWFRKIIE</sequence>
<reference evidence="7 8" key="1">
    <citation type="journal article" date="2010" name="Stand. Genomic Sci.">
        <title>Complete genome sequence of Ignisphaera aggregans type strain (AQ1.S1).</title>
        <authorList>
            <person name="Goker M."/>
            <person name="Held B."/>
            <person name="Lapidus A."/>
            <person name="Nolan M."/>
            <person name="Spring S."/>
            <person name="Yasawong M."/>
            <person name="Lucas S."/>
            <person name="Glavina Del Rio T."/>
            <person name="Tice H."/>
            <person name="Cheng J.F."/>
            <person name="Goodwin L."/>
            <person name="Tapia R."/>
            <person name="Pitluck S."/>
            <person name="Liolios K."/>
            <person name="Ivanova N."/>
            <person name="Mavromatis K."/>
            <person name="Mikhailova N."/>
            <person name="Pati A."/>
            <person name="Chen A."/>
            <person name="Palaniappan K."/>
            <person name="Brambilla E."/>
            <person name="Land M."/>
            <person name="Hauser L."/>
            <person name="Chang Y.J."/>
            <person name="Jeffries C.D."/>
            <person name="Brettin T."/>
            <person name="Detter J.C."/>
            <person name="Han C."/>
            <person name="Rohde M."/>
            <person name="Sikorski J."/>
            <person name="Woyke T."/>
            <person name="Bristow J."/>
            <person name="Eisen J.A."/>
            <person name="Markowitz V."/>
            <person name="Hugenholtz P."/>
            <person name="Kyrpides N.C."/>
            <person name="Klenk H.P."/>
        </authorList>
    </citation>
    <scope>NUCLEOTIDE SEQUENCE [LARGE SCALE GENOMIC DNA]</scope>
    <source>
        <strain evidence="8">DSM 17230 / JCM 13409 / AQ1.S1</strain>
    </source>
</reference>
<dbReference type="InterPro" id="IPR047817">
    <property type="entry name" value="ABC2_TM_bact-type"/>
</dbReference>
<evidence type="ECO:0000256" key="2">
    <source>
        <dbReference type="ARBA" id="ARBA00022692"/>
    </source>
</evidence>
<feature type="domain" description="ABC transmembrane type-2" evidence="6">
    <location>
        <begin position="24"/>
        <end position="251"/>
    </location>
</feature>
<proteinExistence type="predicted"/>
<keyword evidence="8" id="KW-1185">Reference proteome</keyword>
<evidence type="ECO:0000313" key="8">
    <source>
        <dbReference type="Proteomes" id="UP000001304"/>
    </source>
</evidence>
<protein>
    <submittedName>
        <fullName evidence="7">ABC-2 type transporter</fullName>
    </submittedName>
</protein>
<feature type="transmembrane region" description="Helical" evidence="5">
    <location>
        <begin position="140"/>
        <end position="163"/>
    </location>
</feature>
<dbReference type="Pfam" id="PF01061">
    <property type="entry name" value="ABC2_membrane"/>
    <property type="match status" value="1"/>
</dbReference>
<dbReference type="InterPro" id="IPR000412">
    <property type="entry name" value="ABC_2_transport"/>
</dbReference>
<evidence type="ECO:0000256" key="3">
    <source>
        <dbReference type="ARBA" id="ARBA00022989"/>
    </source>
</evidence>
<feature type="transmembrane region" description="Helical" evidence="5">
    <location>
        <begin position="103"/>
        <end position="128"/>
    </location>
</feature>
<dbReference type="KEGG" id="iag:Igag_1074"/>
<dbReference type="InterPro" id="IPR051784">
    <property type="entry name" value="Nod_factor_ABC_transporter"/>
</dbReference>
<dbReference type="AlphaFoldDB" id="E0SNU1"/>
<comment type="subcellular location">
    <subcellularLocation>
        <location evidence="1">Membrane</location>
        <topology evidence="1">Multi-pass membrane protein</topology>
    </subcellularLocation>
</comment>
<evidence type="ECO:0000256" key="4">
    <source>
        <dbReference type="ARBA" id="ARBA00023136"/>
    </source>
</evidence>
<dbReference type="EMBL" id="CP002098">
    <property type="protein sequence ID" value="ADM27887.1"/>
    <property type="molecule type" value="Genomic_DNA"/>
</dbReference>
<dbReference type="GO" id="GO:0140359">
    <property type="term" value="F:ABC-type transporter activity"/>
    <property type="evidence" value="ECO:0007669"/>
    <property type="project" value="InterPro"/>
</dbReference>
<feature type="transmembrane region" description="Helical" evidence="5">
    <location>
        <begin position="56"/>
        <end position="82"/>
    </location>
</feature>